<dbReference type="PANTHER" id="PTHR11360">
    <property type="entry name" value="MONOCARBOXYLATE TRANSPORTER"/>
    <property type="match status" value="1"/>
</dbReference>
<dbReference type="InterPro" id="IPR050327">
    <property type="entry name" value="Proton-linked_MCT"/>
</dbReference>
<dbReference type="InterPro" id="IPR011701">
    <property type="entry name" value="MFS"/>
</dbReference>
<feature type="transmembrane region" description="Helical" evidence="3">
    <location>
        <begin position="372"/>
        <end position="393"/>
    </location>
</feature>
<sequence>MSEPKNQPVEEPTIPPEEGVKGWLTVAGSFCALFSSFGFLNAIGVFQTTYQQTSLKDYDASDISWIFAVQLALMWAPGPLWGRMIDTYGPIPVLWPCSILCVLGLCMTSLAHEYYQIFLAQGLCFGIGAGGVFTSAMICVGQWFVRRRGLATGIAVSGSSLGGVIFPIFLDRVINDIGFYGAVRYTALFVGIMLAIACLLIRSRLPRKEWNGKAAWVDLTLLKDTAFGLYTAGAFFIMFVIRSYQWPYPSTDSDRWGLWAPFDYISSMAENAGFSSTLALYLISIINAASIFGRLIPPQLADVFGHFNVLTLCCFGTGVSMLCLWLPFNYHPSHAGIIVFSAVYGFVSGAVVSLMMPCVAKVGDLQTLGQRFGTFQLIMSVSCLTGLPIMGAILEKQNYTDYSGLQLFGACCGILGSVLIGAATFLLRKMRNTSKI</sequence>
<feature type="transmembrane region" description="Helical" evidence="3">
    <location>
        <begin position="221"/>
        <end position="241"/>
    </location>
</feature>
<feature type="transmembrane region" description="Helical" evidence="3">
    <location>
        <begin position="278"/>
        <end position="297"/>
    </location>
</feature>
<dbReference type="AlphaFoldDB" id="A0AAJ8BRB3"/>
<dbReference type="CDD" id="cd17352">
    <property type="entry name" value="MFS_MCT_SLC16"/>
    <property type="match status" value="1"/>
</dbReference>
<comment type="similarity">
    <text evidence="2">Belongs to the major facilitator superfamily. Monocarboxylate porter (TC 2.A.1.13) family.</text>
</comment>
<feature type="transmembrane region" description="Helical" evidence="3">
    <location>
        <begin position="93"/>
        <end position="111"/>
    </location>
</feature>
<dbReference type="Pfam" id="PF07690">
    <property type="entry name" value="MFS_1"/>
    <property type="match status" value="1"/>
</dbReference>
<keyword evidence="3" id="KW-0812">Transmembrane</keyword>
<evidence type="ECO:0000313" key="4">
    <source>
        <dbReference type="RefSeq" id="XP_059600855.1"/>
    </source>
</evidence>
<dbReference type="Gene3D" id="1.20.1250.20">
    <property type="entry name" value="MFS general substrate transporter like domains"/>
    <property type="match status" value="2"/>
</dbReference>
<evidence type="ECO:0000256" key="3">
    <source>
        <dbReference type="SAM" id="Phobius"/>
    </source>
</evidence>
<accession>A0AAJ8BRB3</accession>
<dbReference type="SUPFAM" id="SSF103473">
    <property type="entry name" value="MFS general substrate transporter"/>
    <property type="match status" value="1"/>
</dbReference>
<feature type="transmembrane region" description="Helical" evidence="3">
    <location>
        <begin position="182"/>
        <end position="201"/>
    </location>
</feature>
<gene>
    <name evidence="4" type="ORF">An07g00780</name>
</gene>
<feature type="transmembrane region" description="Helical" evidence="3">
    <location>
        <begin position="405"/>
        <end position="427"/>
    </location>
</feature>
<dbReference type="PANTHER" id="PTHR11360:SF177">
    <property type="entry name" value="RIBOFLAVIN TRANSPORTER MCH5"/>
    <property type="match status" value="1"/>
</dbReference>
<feature type="transmembrane region" description="Helical" evidence="3">
    <location>
        <begin position="334"/>
        <end position="360"/>
    </location>
</feature>
<feature type="transmembrane region" description="Helical" evidence="3">
    <location>
        <begin position="117"/>
        <end position="138"/>
    </location>
</feature>
<protein>
    <recommendedName>
        <fullName evidence="5">MFS transporter</fullName>
    </recommendedName>
</protein>
<reference evidence="4" key="1">
    <citation type="submission" date="2025-02" db="EMBL/GenBank/DDBJ databases">
        <authorList>
            <consortium name="NCBI Genome Project"/>
        </authorList>
    </citation>
    <scope>NUCLEOTIDE SEQUENCE</scope>
</reference>
<dbReference type="GO" id="GO:0016020">
    <property type="term" value="C:membrane"/>
    <property type="evidence" value="ECO:0007669"/>
    <property type="project" value="UniProtKB-SubCell"/>
</dbReference>
<name>A0AAJ8BRB3_ASPNG</name>
<keyword evidence="3" id="KW-1133">Transmembrane helix</keyword>
<evidence type="ECO:0008006" key="5">
    <source>
        <dbReference type="Google" id="ProtNLM"/>
    </source>
</evidence>
<dbReference type="VEuPathDB" id="FungiDB:An07g00780"/>
<feature type="transmembrane region" description="Helical" evidence="3">
    <location>
        <begin position="23"/>
        <end position="43"/>
    </location>
</feature>
<organism evidence="4">
    <name type="scientific">Aspergillus niger</name>
    <dbReference type="NCBI Taxonomy" id="5061"/>
    <lineage>
        <taxon>Eukaryota</taxon>
        <taxon>Fungi</taxon>
        <taxon>Dikarya</taxon>
        <taxon>Ascomycota</taxon>
        <taxon>Pezizomycotina</taxon>
        <taxon>Eurotiomycetes</taxon>
        <taxon>Eurotiomycetidae</taxon>
        <taxon>Eurotiales</taxon>
        <taxon>Aspergillaceae</taxon>
        <taxon>Aspergillus</taxon>
        <taxon>Aspergillus subgen. Circumdati</taxon>
    </lineage>
</organism>
<comment type="subcellular location">
    <subcellularLocation>
        <location evidence="1">Membrane</location>
        <topology evidence="1">Multi-pass membrane protein</topology>
    </subcellularLocation>
</comment>
<feature type="transmembrane region" description="Helical" evidence="3">
    <location>
        <begin position="309"/>
        <end position="328"/>
    </location>
</feature>
<proteinExistence type="inferred from homology"/>
<evidence type="ECO:0000256" key="2">
    <source>
        <dbReference type="ARBA" id="ARBA00006727"/>
    </source>
</evidence>
<dbReference type="GeneID" id="4981349"/>
<evidence type="ECO:0000256" key="1">
    <source>
        <dbReference type="ARBA" id="ARBA00004141"/>
    </source>
</evidence>
<dbReference type="RefSeq" id="XP_059600855.1">
    <property type="nucleotide sequence ID" value="XM_059748184.1"/>
</dbReference>
<feature type="transmembrane region" description="Helical" evidence="3">
    <location>
        <begin position="150"/>
        <end position="170"/>
    </location>
</feature>
<reference evidence="4" key="2">
    <citation type="submission" date="2025-08" db="UniProtKB">
        <authorList>
            <consortium name="RefSeq"/>
        </authorList>
    </citation>
    <scope>IDENTIFICATION</scope>
</reference>
<keyword evidence="3" id="KW-0472">Membrane</keyword>
<dbReference type="KEGG" id="ang:An07g00780"/>
<dbReference type="InterPro" id="IPR036259">
    <property type="entry name" value="MFS_trans_sf"/>
</dbReference>